<dbReference type="EMBL" id="DS990638">
    <property type="protein sequence ID" value="EGC44074.1"/>
    <property type="molecule type" value="Genomic_DNA"/>
</dbReference>
<proteinExistence type="predicted"/>
<sequence length="237" mass="26142">MATVKTKGKRKGPPYRSRTRKQVNNTTVSKVTRKKKRASDSESLLPKQLRGALEKQNVVKEKFGDASLEANPHTQRTLGLYVPSQVHTTVTKTAASTLHARSRAVAQKDARDTSKARTLLRAQFPAMPAETLEKVLGHAFLKGSRRVGRSGTVASEQAKVGLAVDAHIRHEHTEYERLLGDGVERAEARERVWGLVRRIRALWEGKGDVSAEAEATAISRGMKKQGKVVARNGRVKP</sequence>
<dbReference type="PANTHER" id="PTHR38113:SF2">
    <property type="entry name" value="DUF2293 DOMAIN-CONTAINING PROTEIN"/>
    <property type="match status" value="1"/>
</dbReference>
<dbReference type="VEuPathDB" id="FungiDB:I7I53_02560"/>
<accession>F0UF62</accession>
<organism evidence="4">
    <name type="scientific">Ajellomyces capsulatus (strain H88)</name>
    <name type="common">Darling's disease fungus</name>
    <name type="synonym">Histoplasma capsulatum</name>
    <dbReference type="NCBI Taxonomy" id="544711"/>
    <lineage>
        <taxon>Eukaryota</taxon>
        <taxon>Fungi</taxon>
        <taxon>Dikarya</taxon>
        <taxon>Ascomycota</taxon>
        <taxon>Pezizomycotina</taxon>
        <taxon>Eurotiomycetes</taxon>
        <taxon>Eurotiomycetidae</taxon>
        <taxon>Onygenales</taxon>
        <taxon>Ajellomycetaceae</taxon>
        <taxon>Histoplasma</taxon>
    </lineage>
</organism>
<evidence type="ECO:0000259" key="2">
    <source>
        <dbReference type="Pfam" id="PF10056"/>
    </source>
</evidence>
<reference evidence="4" key="1">
    <citation type="submission" date="2008-07" db="EMBL/GenBank/DDBJ databases">
        <title>Annotation of Ajellomyces capsulatus strain H88.</title>
        <authorList>
            <person name="Champion M."/>
            <person name="Cuomo C."/>
            <person name="Ma L.-J."/>
            <person name="Henn M.R."/>
            <person name="Sil A."/>
            <person name="Goldman B."/>
            <person name="Young S.K."/>
            <person name="Kodira C.D."/>
            <person name="Zeng Q."/>
            <person name="Koehrsen M."/>
            <person name="Alvarado L."/>
            <person name="Berlin A."/>
            <person name="Borenstein D."/>
            <person name="Chen Z."/>
            <person name="Engels R."/>
            <person name="Freedman E."/>
            <person name="Gellesch M."/>
            <person name="Goldberg J."/>
            <person name="Griggs A."/>
            <person name="Gujja S."/>
            <person name="Heiman D."/>
            <person name="Hepburn T."/>
            <person name="Howarth C."/>
            <person name="Jen D."/>
            <person name="Larson L."/>
            <person name="Lewis B."/>
            <person name="Mehta T."/>
            <person name="Park D."/>
            <person name="Pearson M."/>
            <person name="Roberts A."/>
            <person name="Saif S."/>
            <person name="Shea T."/>
            <person name="Shenoy N."/>
            <person name="Sisk P."/>
            <person name="Stolte C."/>
            <person name="Sykes S."/>
            <person name="Walk T."/>
            <person name="White J."/>
            <person name="Yandava C."/>
            <person name="Klein B."/>
            <person name="McEwen J.G."/>
            <person name="Puccia R."/>
            <person name="Goldman G.H."/>
            <person name="Felipe M.S."/>
            <person name="Nino-Vega G."/>
            <person name="San-Blas G."/>
            <person name="Taylor J."/>
            <person name="Mendoza L."/>
            <person name="Galagan J."/>
            <person name="Nusbaum C."/>
            <person name="Birren B."/>
        </authorList>
    </citation>
    <scope>NUCLEOTIDE SEQUENCE [LARGE SCALE GENOMIC DNA]</scope>
    <source>
        <strain evidence="4">H88</strain>
    </source>
</reference>
<evidence type="ECO:0000256" key="1">
    <source>
        <dbReference type="SAM" id="MobiDB-lite"/>
    </source>
</evidence>
<feature type="compositionally biased region" description="Basic residues" evidence="1">
    <location>
        <begin position="1"/>
        <end position="21"/>
    </location>
</feature>
<dbReference type="OMA" id="ANPHTQR"/>
<dbReference type="HOGENOM" id="CLU_089022_0_0_1"/>
<dbReference type="OrthoDB" id="5381833at2759"/>
<dbReference type="InterPro" id="IPR018744">
    <property type="entry name" value="DUF2293"/>
</dbReference>
<protein>
    <recommendedName>
        <fullName evidence="2">DUF2293 domain-containing protein</fullName>
    </recommendedName>
</protein>
<evidence type="ECO:0000313" key="3">
    <source>
        <dbReference type="EMBL" id="EGC44074.1"/>
    </source>
</evidence>
<name>F0UF62_AJEC8</name>
<gene>
    <name evidence="3" type="ORF">HCEG_03289</name>
</gene>
<dbReference type="AlphaFoldDB" id="F0UF62"/>
<feature type="domain" description="DUF2293" evidence="2">
    <location>
        <begin position="120"/>
        <end position="203"/>
    </location>
</feature>
<feature type="region of interest" description="Disordered" evidence="1">
    <location>
        <begin position="1"/>
        <end position="47"/>
    </location>
</feature>
<dbReference type="Proteomes" id="UP000008142">
    <property type="component" value="Unassembled WGS sequence"/>
</dbReference>
<dbReference type="Pfam" id="PF10056">
    <property type="entry name" value="DUF2293"/>
    <property type="match status" value="1"/>
</dbReference>
<evidence type="ECO:0000313" key="4">
    <source>
        <dbReference type="Proteomes" id="UP000008142"/>
    </source>
</evidence>
<dbReference type="PANTHER" id="PTHR38113">
    <property type="match status" value="1"/>
</dbReference>